<evidence type="ECO:0000256" key="2">
    <source>
        <dbReference type="ARBA" id="ARBA00007495"/>
    </source>
</evidence>
<evidence type="ECO:0000256" key="4">
    <source>
        <dbReference type="ARBA" id="ARBA00022729"/>
    </source>
</evidence>
<dbReference type="PANTHER" id="PTHR31490:SF88">
    <property type="entry name" value="BETA-XYLANASE"/>
    <property type="match status" value="1"/>
</dbReference>
<keyword evidence="12" id="KW-1185">Reference proteome</keyword>
<keyword evidence="4" id="KW-0732">Signal</keyword>
<evidence type="ECO:0000256" key="5">
    <source>
        <dbReference type="ARBA" id="ARBA00022801"/>
    </source>
</evidence>
<comment type="catalytic activity">
    <reaction evidence="1 9">
        <text>Endohydrolysis of (1-&gt;4)-beta-D-xylosidic linkages in xylans.</text>
        <dbReference type="EC" id="3.2.1.8"/>
    </reaction>
</comment>
<keyword evidence="5 9" id="KW-0378">Hydrolase</keyword>
<name>A0ABV5TH36_9ACTN</name>
<dbReference type="PROSITE" id="PS51760">
    <property type="entry name" value="GH10_2"/>
    <property type="match status" value="1"/>
</dbReference>
<dbReference type="InterPro" id="IPR017853">
    <property type="entry name" value="GH"/>
</dbReference>
<evidence type="ECO:0000259" key="10">
    <source>
        <dbReference type="PROSITE" id="PS51760"/>
    </source>
</evidence>
<dbReference type="SUPFAM" id="SSF51445">
    <property type="entry name" value="(Trans)glycosidases"/>
    <property type="match status" value="1"/>
</dbReference>
<evidence type="ECO:0000256" key="9">
    <source>
        <dbReference type="RuleBase" id="RU361174"/>
    </source>
</evidence>
<dbReference type="InterPro" id="IPR044846">
    <property type="entry name" value="GH10"/>
</dbReference>
<evidence type="ECO:0000256" key="8">
    <source>
        <dbReference type="ARBA" id="ARBA00023326"/>
    </source>
</evidence>
<dbReference type="Gene3D" id="3.20.20.80">
    <property type="entry name" value="Glycosidases"/>
    <property type="match status" value="1"/>
</dbReference>
<reference evidence="11 12" key="1">
    <citation type="submission" date="2024-09" db="EMBL/GenBank/DDBJ databases">
        <authorList>
            <person name="Sun Q."/>
            <person name="Mori K."/>
        </authorList>
    </citation>
    <scope>NUCLEOTIDE SEQUENCE [LARGE SCALE GENOMIC DNA]</scope>
    <source>
        <strain evidence="11 12">JCM 3028</strain>
    </source>
</reference>
<dbReference type="InterPro" id="IPR001000">
    <property type="entry name" value="GH10_dom"/>
</dbReference>
<dbReference type="PANTHER" id="PTHR31490">
    <property type="entry name" value="GLYCOSYL HYDROLASE"/>
    <property type="match status" value="1"/>
</dbReference>
<keyword evidence="7 9" id="KW-0326">Glycosidase</keyword>
<gene>
    <name evidence="11" type="ORF">ACFFRH_15990</name>
</gene>
<comment type="similarity">
    <text evidence="2 9">Belongs to the glycosyl hydrolase 10 (cellulase F) family.</text>
</comment>
<keyword evidence="3" id="KW-0858">Xylan degradation</keyword>
<dbReference type="EMBL" id="JBHMBS010000006">
    <property type="protein sequence ID" value="MFB9676983.1"/>
    <property type="molecule type" value="Genomic_DNA"/>
</dbReference>
<evidence type="ECO:0000256" key="3">
    <source>
        <dbReference type="ARBA" id="ARBA00022651"/>
    </source>
</evidence>
<protein>
    <recommendedName>
        <fullName evidence="9">Beta-xylanase</fullName>
        <ecNumber evidence="9">3.2.1.8</ecNumber>
    </recommendedName>
</protein>
<organism evidence="11 12">
    <name type="scientific">Streptosporangium vulgare</name>
    <dbReference type="NCBI Taxonomy" id="46190"/>
    <lineage>
        <taxon>Bacteria</taxon>
        <taxon>Bacillati</taxon>
        <taxon>Actinomycetota</taxon>
        <taxon>Actinomycetes</taxon>
        <taxon>Streptosporangiales</taxon>
        <taxon>Streptosporangiaceae</taxon>
        <taxon>Streptosporangium</taxon>
    </lineage>
</organism>
<evidence type="ECO:0000256" key="7">
    <source>
        <dbReference type="ARBA" id="ARBA00023295"/>
    </source>
</evidence>
<dbReference type="RefSeq" id="WP_344743868.1">
    <property type="nucleotide sequence ID" value="NZ_BAAAWW010000035.1"/>
</dbReference>
<dbReference type="Proteomes" id="UP001589610">
    <property type="component" value="Unassembled WGS sequence"/>
</dbReference>
<feature type="domain" description="GH10" evidence="10">
    <location>
        <begin position="51"/>
        <end position="376"/>
    </location>
</feature>
<proteinExistence type="inferred from homology"/>
<evidence type="ECO:0000256" key="6">
    <source>
        <dbReference type="ARBA" id="ARBA00023277"/>
    </source>
</evidence>
<keyword evidence="8 9" id="KW-0624">Polysaccharide degradation</keyword>
<dbReference type="SMART" id="SM00633">
    <property type="entry name" value="Glyco_10"/>
    <property type="match status" value="1"/>
</dbReference>
<accession>A0ABV5TH36</accession>
<evidence type="ECO:0000313" key="11">
    <source>
        <dbReference type="EMBL" id="MFB9676983.1"/>
    </source>
</evidence>
<dbReference type="Pfam" id="PF00331">
    <property type="entry name" value="Glyco_hydro_10"/>
    <property type="match status" value="1"/>
</dbReference>
<dbReference type="EC" id="3.2.1.8" evidence="9"/>
<comment type="caution">
    <text evidence="11">The sequence shown here is derived from an EMBL/GenBank/DDBJ whole genome shotgun (WGS) entry which is preliminary data.</text>
</comment>
<dbReference type="PRINTS" id="PR00134">
    <property type="entry name" value="GLHYDRLASE10"/>
</dbReference>
<sequence length="395" mass="43702">MKRFLTVGTTVLVLAGVSNVVPVNAEERHPTVAEQSLRALAARHGLAIGTAVDVDVLRDASDPQYRALAASQFSSVTAENAMKWESLEPTRGTYNWGPADELIDFARKNKQQVRGHVLVWQNQLPTWLTQGVGDGTISKAQLRDILRDHITAVVKHFKGKISQWDVVNEAASDPWDTPSSIHLKGFWAQHLGPGYLADAFRWARAADPNALLFYNDYNIEAFGDRGASDKTWYVYNMVRQLRASGVPIDGVGSQGHLGTQYGNFDAFQALEVLDAFSDLGLATAFTEVDARSQMTDGVRAGDSNEINPRLQASASNYSVLLQACLANRHCLSYTVWGFTDRHSWVPGWFTDPPEGLATLYDESYRPKRAYNTVKADLAFSGPPNVLPRIPQKPRR</sequence>
<keyword evidence="6 9" id="KW-0119">Carbohydrate metabolism</keyword>
<evidence type="ECO:0000313" key="12">
    <source>
        <dbReference type="Proteomes" id="UP001589610"/>
    </source>
</evidence>
<evidence type="ECO:0000256" key="1">
    <source>
        <dbReference type="ARBA" id="ARBA00000681"/>
    </source>
</evidence>